<dbReference type="EC" id="1.8.-.-" evidence="1"/>
<dbReference type="Proteomes" id="UP000297597">
    <property type="component" value="Unassembled WGS sequence"/>
</dbReference>
<dbReference type="EMBL" id="QFFZ01000012">
    <property type="protein sequence ID" value="TEB11644.1"/>
    <property type="molecule type" value="Genomic_DNA"/>
</dbReference>
<dbReference type="GO" id="GO:0016491">
    <property type="term" value="F:oxidoreductase activity"/>
    <property type="evidence" value="ECO:0007669"/>
    <property type="project" value="UniProtKB-KW"/>
</dbReference>
<organism evidence="1 2">
    <name type="scientific">Pelotomaculum propionicicum</name>
    <dbReference type="NCBI Taxonomy" id="258475"/>
    <lineage>
        <taxon>Bacteria</taxon>
        <taxon>Bacillati</taxon>
        <taxon>Bacillota</taxon>
        <taxon>Clostridia</taxon>
        <taxon>Eubacteriales</taxon>
        <taxon>Desulfotomaculaceae</taxon>
        <taxon>Pelotomaculum</taxon>
    </lineage>
</organism>
<accession>A0A4Y7RRK8</accession>
<dbReference type="PANTHER" id="PTHR43726:SF1">
    <property type="entry name" value="BIOTIN SYNTHASE"/>
    <property type="match status" value="1"/>
</dbReference>
<dbReference type="AlphaFoldDB" id="A0A4Y7RRK8"/>
<sequence>MGANVLMPNVTPVKYRALYELYPAKVCITENAEQCHGCIHGRIFSIGRPVSQGYGHSFYPSRNKAEAIG</sequence>
<evidence type="ECO:0000313" key="2">
    <source>
        <dbReference type="Proteomes" id="UP000297597"/>
    </source>
</evidence>
<comment type="caution">
    <text evidence="1">The sequence shown here is derived from an EMBL/GenBank/DDBJ whole genome shotgun (WGS) entry which is preliminary data.</text>
</comment>
<gene>
    <name evidence="1" type="ORF">Pmgp_01440</name>
</gene>
<protein>
    <submittedName>
        <fullName evidence="1">(FeFe) hydrogenase maturase subunit HydE</fullName>
        <ecNumber evidence="1">1.8.-.-</ecNumber>
    </submittedName>
</protein>
<name>A0A4Y7RRK8_9FIRM</name>
<dbReference type="Gene3D" id="3.20.20.70">
    <property type="entry name" value="Aldolase class I"/>
    <property type="match status" value="1"/>
</dbReference>
<dbReference type="InterPro" id="IPR034422">
    <property type="entry name" value="HydE/PylB-like"/>
</dbReference>
<evidence type="ECO:0000313" key="1">
    <source>
        <dbReference type="EMBL" id="TEB11644.1"/>
    </source>
</evidence>
<keyword evidence="1" id="KW-0560">Oxidoreductase</keyword>
<dbReference type="InterPro" id="IPR013785">
    <property type="entry name" value="Aldolase_TIM"/>
</dbReference>
<dbReference type="PANTHER" id="PTHR43726">
    <property type="entry name" value="3-METHYLORNITHINE SYNTHASE"/>
    <property type="match status" value="1"/>
</dbReference>
<reference evidence="1 2" key="1">
    <citation type="journal article" date="2018" name="Environ. Microbiol.">
        <title>Novel energy conservation strategies and behaviour of Pelotomaculum schinkii driving syntrophic propionate catabolism.</title>
        <authorList>
            <person name="Hidalgo-Ahumada C.A.P."/>
            <person name="Nobu M.K."/>
            <person name="Narihiro T."/>
            <person name="Tamaki H."/>
            <person name="Liu W.T."/>
            <person name="Kamagata Y."/>
            <person name="Stams A.J.M."/>
            <person name="Imachi H."/>
            <person name="Sousa D.Z."/>
        </authorList>
    </citation>
    <scope>NUCLEOTIDE SEQUENCE [LARGE SCALE GENOMIC DNA]</scope>
    <source>
        <strain evidence="1 2">MGP</strain>
    </source>
</reference>
<keyword evidence="2" id="KW-1185">Reference proteome</keyword>
<dbReference type="GO" id="GO:0016740">
    <property type="term" value="F:transferase activity"/>
    <property type="evidence" value="ECO:0007669"/>
    <property type="project" value="TreeGrafter"/>
</dbReference>
<proteinExistence type="predicted"/>